<dbReference type="InterPro" id="IPR050109">
    <property type="entry name" value="HTH-type_TetR-like_transc_reg"/>
</dbReference>
<evidence type="ECO:0000313" key="6">
    <source>
        <dbReference type="EMBL" id="MDR7303990.1"/>
    </source>
</evidence>
<organism evidence="6 7">
    <name type="scientific">Haloactinomyces albus</name>
    <dbReference type="NCBI Taxonomy" id="1352928"/>
    <lineage>
        <taxon>Bacteria</taxon>
        <taxon>Bacillati</taxon>
        <taxon>Actinomycetota</taxon>
        <taxon>Actinomycetes</taxon>
        <taxon>Actinopolysporales</taxon>
        <taxon>Actinopolysporaceae</taxon>
        <taxon>Haloactinomyces</taxon>
    </lineage>
</organism>
<dbReference type="GO" id="GO:0045892">
    <property type="term" value="P:negative regulation of DNA-templated transcription"/>
    <property type="evidence" value="ECO:0007669"/>
    <property type="project" value="UniProtKB-ARBA"/>
</dbReference>
<dbReference type="SUPFAM" id="SSF46689">
    <property type="entry name" value="Homeodomain-like"/>
    <property type="match status" value="1"/>
</dbReference>
<dbReference type="Gene3D" id="1.10.357.10">
    <property type="entry name" value="Tetracycline Repressor, domain 2"/>
    <property type="match status" value="1"/>
</dbReference>
<evidence type="ECO:0000256" key="1">
    <source>
        <dbReference type="ARBA" id="ARBA00023015"/>
    </source>
</evidence>
<evidence type="ECO:0000313" key="7">
    <source>
        <dbReference type="Proteomes" id="UP001180845"/>
    </source>
</evidence>
<keyword evidence="3" id="KW-0804">Transcription</keyword>
<dbReference type="PRINTS" id="PR00455">
    <property type="entry name" value="HTHTETR"/>
</dbReference>
<dbReference type="PROSITE" id="PS50977">
    <property type="entry name" value="HTH_TETR_2"/>
    <property type="match status" value="1"/>
</dbReference>
<proteinExistence type="predicted"/>
<keyword evidence="1" id="KW-0805">Transcription regulation</keyword>
<keyword evidence="2 4" id="KW-0238">DNA-binding</keyword>
<comment type="caution">
    <text evidence="6">The sequence shown here is derived from an EMBL/GenBank/DDBJ whole genome shotgun (WGS) entry which is preliminary data.</text>
</comment>
<feature type="domain" description="HTH tetR-type" evidence="5">
    <location>
        <begin position="13"/>
        <end position="73"/>
    </location>
</feature>
<evidence type="ECO:0000256" key="4">
    <source>
        <dbReference type="PROSITE-ProRule" id="PRU00335"/>
    </source>
</evidence>
<dbReference type="GO" id="GO:0003700">
    <property type="term" value="F:DNA-binding transcription factor activity"/>
    <property type="evidence" value="ECO:0007669"/>
    <property type="project" value="TreeGrafter"/>
</dbReference>
<evidence type="ECO:0000256" key="2">
    <source>
        <dbReference type="ARBA" id="ARBA00023125"/>
    </source>
</evidence>
<dbReference type="PANTHER" id="PTHR30055">
    <property type="entry name" value="HTH-TYPE TRANSCRIPTIONAL REGULATOR RUTR"/>
    <property type="match status" value="1"/>
</dbReference>
<accession>A0AAE3ZH47</accession>
<dbReference type="EMBL" id="JAVDXW010000001">
    <property type="protein sequence ID" value="MDR7303990.1"/>
    <property type="molecule type" value="Genomic_DNA"/>
</dbReference>
<evidence type="ECO:0000259" key="5">
    <source>
        <dbReference type="PROSITE" id="PS50977"/>
    </source>
</evidence>
<dbReference type="InterPro" id="IPR009057">
    <property type="entry name" value="Homeodomain-like_sf"/>
</dbReference>
<dbReference type="GO" id="GO:0000976">
    <property type="term" value="F:transcription cis-regulatory region binding"/>
    <property type="evidence" value="ECO:0007669"/>
    <property type="project" value="TreeGrafter"/>
</dbReference>
<dbReference type="RefSeq" id="WP_310276983.1">
    <property type="nucleotide sequence ID" value="NZ_JAVDXW010000001.1"/>
</dbReference>
<protein>
    <submittedName>
        <fullName evidence="6">AcrR family transcriptional regulator</fullName>
    </submittedName>
</protein>
<sequence length="200" mass="22810">MGRQGTAHERRRQETRERLVTSARTLFAEQGYPGTGTEAIARAAGVSRATFYLHFRSKAELVTDIMHTIEPEIIAAYRTLDELVGADVDDVVAWLEEHAEFWRAYSVDFAAIQQALAHEPAVADEWFGMLRRAAKAMDNVRARFGEERSRALAHVLITMMALDRTYYFLLLRGHDEFYGEVQRALAENWLALLNAPPEQR</sequence>
<dbReference type="PANTHER" id="PTHR30055:SF234">
    <property type="entry name" value="HTH-TYPE TRANSCRIPTIONAL REGULATOR BETI"/>
    <property type="match status" value="1"/>
</dbReference>
<keyword evidence="7" id="KW-1185">Reference proteome</keyword>
<dbReference type="Proteomes" id="UP001180845">
    <property type="component" value="Unassembled WGS sequence"/>
</dbReference>
<name>A0AAE3ZH47_9ACTN</name>
<evidence type="ECO:0000256" key="3">
    <source>
        <dbReference type="ARBA" id="ARBA00023163"/>
    </source>
</evidence>
<feature type="DNA-binding region" description="H-T-H motif" evidence="4">
    <location>
        <begin position="36"/>
        <end position="55"/>
    </location>
</feature>
<dbReference type="FunFam" id="1.10.10.60:FF:000141">
    <property type="entry name" value="TetR family transcriptional regulator"/>
    <property type="match status" value="1"/>
</dbReference>
<dbReference type="InterPro" id="IPR001647">
    <property type="entry name" value="HTH_TetR"/>
</dbReference>
<gene>
    <name evidence="6" type="ORF">JOF55_004171</name>
</gene>
<dbReference type="AlphaFoldDB" id="A0AAE3ZH47"/>
<reference evidence="6" key="1">
    <citation type="submission" date="2023-07" db="EMBL/GenBank/DDBJ databases">
        <title>Sequencing the genomes of 1000 actinobacteria strains.</title>
        <authorList>
            <person name="Klenk H.-P."/>
        </authorList>
    </citation>
    <scope>NUCLEOTIDE SEQUENCE</scope>
    <source>
        <strain evidence="6">DSM 45977</strain>
    </source>
</reference>
<dbReference type="Pfam" id="PF00440">
    <property type="entry name" value="TetR_N"/>
    <property type="match status" value="1"/>
</dbReference>